<proteinExistence type="predicted"/>
<reference evidence="8" key="1">
    <citation type="submission" date="2021-01" db="EMBL/GenBank/DDBJ databases">
        <authorList>
            <person name="Corre E."/>
            <person name="Pelletier E."/>
            <person name="Niang G."/>
            <person name="Scheremetjew M."/>
            <person name="Finn R."/>
            <person name="Kale V."/>
            <person name="Holt S."/>
            <person name="Cochrane G."/>
            <person name="Meng A."/>
            <person name="Brown T."/>
            <person name="Cohen L."/>
        </authorList>
    </citation>
    <scope>NUCLEOTIDE SEQUENCE</scope>
    <source>
        <strain evidence="8">UTEX LB 985</strain>
    </source>
</reference>
<feature type="transmembrane region" description="Helical" evidence="6">
    <location>
        <begin position="259"/>
        <end position="276"/>
    </location>
</feature>
<feature type="transmembrane region" description="Helical" evidence="6">
    <location>
        <begin position="283"/>
        <end position="308"/>
    </location>
</feature>
<feature type="region of interest" description="Disordered" evidence="5">
    <location>
        <begin position="831"/>
        <end position="851"/>
    </location>
</feature>
<feature type="region of interest" description="Disordered" evidence="5">
    <location>
        <begin position="793"/>
        <end position="814"/>
    </location>
</feature>
<dbReference type="GO" id="GO:0055085">
    <property type="term" value="P:transmembrane transport"/>
    <property type="evidence" value="ECO:0007669"/>
    <property type="project" value="InterPro"/>
</dbReference>
<sequence length="925" mass="100322">MDAFAENQMGRGNLPPTPTIPRSRRPSREVQEGGGSLKAGHIVGGTLKATMRAQDLPSEADMALLANGADLEDQPVDVPGLTIEESKFIAARLERKKSSFMPVGDPYAEPDTAIPYTKRLMQHYCTCQQAYLGVRRLAVYLFPVISWAPKINKASLRADVIAGLTVGVMLIPQSMSYADIAGLEYRYGMYTSVLPVIVYALMGSSRQLGVGPVAMVSLLIEVGLQGALTEEECPAYFAQQNSTASSECWENQSALCPDAYAHLVFLTSLLVGIFQLSAGILKLGFLVSFLAHPVISGFTSAAAVIIGLSQLQYFLGYKIPKSQFIYETLGHVFTNLEHTKYQQLLFGLAWWFMLSMSRRLAAHPKYKKKFGWLRPSAPLLTCGLAIVIAGNMAYFNGCGFRPCDAGDADGTNATVYKKSDCGEGGIKFVDPLVVGKIPSGVSDMASTQYLDFSKLSRVLTTAVSCSVIGYMESIAIAKSLAAKHNYEVDPGQELIALGIANMLGSTTSAYPVTGSFSRSAVNNQVGAQTQLAGLITGLLLLFTLLALTPVFEFLPKFALAAIVIASVTNLVDYKECLHLWKVKKPDCLLWLLAFFGTLFLGVQIGLLVSVGASLALVILESVRPQMSVLWRLPNTPIYRNIKQESEGVFVPGVVVMRIGASMYFANVAFIRDYITKLISEFSEASDTSEGSSRAKVHEDKSEGGKWLTPEPIRYIVMEMTPVISIDSTALHMLEDMCRDLKARNIHVAFSTVGNRVEDTLKRAGLIDKMGEQWIHPSVHSAVQHCIRHRLAHLPSDVDPGSPDQPDGISTTRYQEGNGMMHVRDVEIVVEPPPSERNGNGTGHHPTKANGSAVTMDGAIMMNPVGAVSATAESTMDNAMFDHLDTPSGTEYRQAYQRHRQGGASGARGEGPVEAPTDPVTKPNEI</sequence>
<protein>
    <recommendedName>
        <fullName evidence="7">STAS domain-containing protein</fullName>
    </recommendedName>
</protein>
<keyword evidence="3 6" id="KW-1133">Transmembrane helix</keyword>
<dbReference type="AlphaFoldDB" id="A0A7S2BSI9"/>
<keyword evidence="2 6" id="KW-0812">Transmembrane</keyword>
<feature type="transmembrane region" description="Helical" evidence="6">
    <location>
        <begin position="648"/>
        <end position="669"/>
    </location>
</feature>
<evidence type="ECO:0000256" key="5">
    <source>
        <dbReference type="SAM" id="MobiDB-lite"/>
    </source>
</evidence>
<dbReference type="SUPFAM" id="SSF52091">
    <property type="entry name" value="SpoIIaa-like"/>
    <property type="match status" value="1"/>
</dbReference>
<dbReference type="GO" id="GO:0016020">
    <property type="term" value="C:membrane"/>
    <property type="evidence" value="ECO:0007669"/>
    <property type="project" value="UniProtKB-SubCell"/>
</dbReference>
<dbReference type="PROSITE" id="PS50801">
    <property type="entry name" value="STAS"/>
    <property type="match status" value="1"/>
</dbReference>
<dbReference type="InterPro" id="IPR002645">
    <property type="entry name" value="STAS_dom"/>
</dbReference>
<dbReference type="InterPro" id="IPR011547">
    <property type="entry name" value="SLC26A/SulP_dom"/>
</dbReference>
<dbReference type="Pfam" id="PF00916">
    <property type="entry name" value="Sulfate_transp"/>
    <property type="match status" value="1"/>
</dbReference>
<evidence type="ECO:0000256" key="4">
    <source>
        <dbReference type="ARBA" id="ARBA00023136"/>
    </source>
</evidence>
<keyword evidence="4 6" id="KW-0472">Membrane</keyword>
<feature type="domain" description="STAS" evidence="7">
    <location>
        <begin position="651"/>
        <end position="785"/>
    </location>
</feature>
<dbReference type="Gene3D" id="3.30.750.24">
    <property type="entry name" value="STAS domain"/>
    <property type="match status" value="1"/>
</dbReference>
<organism evidence="8">
    <name type="scientific">Haptolina brevifila</name>
    <dbReference type="NCBI Taxonomy" id="156173"/>
    <lineage>
        <taxon>Eukaryota</taxon>
        <taxon>Haptista</taxon>
        <taxon>Haptophyta</taxon>
        <taxon>Prymnesiophyceae</taxon>
        <taxon>Prymnesiales</taxon>
        <taxon>Prymnesiaceae</taxon>
        <taxon>Haptolina</taxon>
    </lineage>
</organism>
<dbReference type="InterPro" id="IPR001902">
    <property type="entry name" value="SLC26A/SulP_fam"/>
</dbReference>
<dbReference type="CDD" id="cd07042">
    <property type="entry name" value="STAS_SulP_like_sulfate_transporter"/>
    <property type="match status" value="1"/>
</dbReference>
<evidence type="ECO:0000256" key="2">
    <source>
        <dbReference type="ARBA" id="ARBA00022692"/>
    </source>
</evidence>
<dbReference type="Pfam" id="PF01740">
    <property type="entry name" value="STAS"/>
    <property type="match status" value="1"/>
</dbReference>
<dbReference type="PANTHER" id="PTHR11814">
    <property type="entry name" value="SULFATE TRANSPORTER"/>
    <property type="match status" value="1"/>
</dbReference>
<evidence type="ECO:0000259" key="7">
    <source>
        <dbReference type="PROSITE" id="PS50801"/>
    </source>
</evidence>
<comment type="subcellular location">
    <subcellularLocation>
        <location evidence="1">Membrane</location>
        <topology evidence="1">Multi-pass membrane protein</topology>
    </subcellularLocation>
</comment>
<gene>
    <name evidence="8" type="ORF">CBRE1094_LOCUS3792</name>
</gene>
<accession>A0A7S2BSI9</accession>
<dbReference type="InterPro" id="IPR036513">
    <property type="entry name" value="STAS_dom_sf"/>
</dbReference>
<dbReference type="EMBL" id="HBGU01006953">
    <property type="protein sequence ID" value="CAD9405596.1"/>
    <property type="molecule type" value="Transcribed_RNA"/>
</dbReference>
<evidence type="ECO:0000256" key="6">
    <source>
        <dbReference type="SAM" id="Phobius"/>
    </source>
</evidence>
<evidence type="ECO:0000313" key="8">
    <source>
        <dbReference type="EMBL" id="CAD9405596.1"/>
    </source>
</evidence>
<feature type="transmembrane region" description="Helical" evidence="6">
    <location>
        <begin position="531"/>
        <end position="551"/>
    </location>
</feature>
<feature type="region of interest" description="Disordered" evidence="5">
    <location>
        <begin position="1"/>
        <end position="41"/>
    </location>
</feature>
<dbReference type="NCBIfam" id="TIGR00815">
    <property type="entry name" value="sulP"/>
    <property type="match status" value="1"/>
</dbReference>
<feature type="region of interest" description="Disordered" evidence="5">
    <location>
        <begin position="884"/>
        <end position="925"/>
    </location>
</feature>
<evidence type="ECO:0000256" key="3">
    <source>
        <dbReference type="ARBA" id="ARBA00022989"/>
    </source>
</evidence>
<evidence type="ECO:0000256" key="1">
    <source>
        <dbReference type="ARBA" id="ARBA00004141"/>
    </source>
</evidence>
<feature type="transmembrane region" description="Helical" evidence="6">
    <location>
        <begin position="588"/>
        <end position="619"/>
    </location>
</feature>
<name>A0A7S2BSI9_9EUKA</name>